<dbReference type="SMART" id="SM00470">
    <property type="entry name" value="ParB"/>
    <property type="match status" value="1"/>
</dbReference>
<evidence type="ECO:0000313" key="3">
    <source>
        <dbReference type="Proteomes" id="UP000517916"/>
    </source>
</evidence>
<dbReference type="InterPro" id="IPR036086">
    <property type="entry name" value="ParB/Sulfiredoxin_sf"/>
</dbReference>
<comment type="caution">
    <text evidence="2">The sequence shown here is derived from an EMBL/GenBank/DDBJ whole genome shotgun (WGS) entry which is preliminary data.</text>
</comment>
<reference evidence="2 3" key="1">
    <citation type="submission" date="2020-08" db="EMBL/GenBank/DDBJ databases">
        <title>Genomic Encyclopedia of Archaeal and Bacterial Type Strains, Phase II (KMG-II): from individual species to whole genera.</title>
        <authorList>
            <person name="Goeker M."/>
        </authorList>
    </citation>
    <scope>NUCLEOTIDE SEQUENCE [LARGE SCALE GENOMIC DNA]</scope>
    <source>
        <strain evidence="2 3">DSM 43850</strain>
    </source>
</reference>
<dbReference type="Proteomes" id="UP000517916">
    <property type="component" value="Unassembled WGS sequence"/>
</dbReference>
<evidence type="ECO:0000313" key="2">
    <source>
        <dbReference type="EMBL" id="MBA8925924.1"/>
    </source>
</evidence>
<protein>
    <submittedName>
        <fullName evidence="2">ParB-like chromosome segregation protein Spo0J</fullName>
    </submittedName>
</protein>
<dbReference type="InterPro" id="IPR003115">
    <property type="entry name" value="ParB_N"/>
</dbReference>
<dbReference type="Gene3D" id="3.90.1530.10">
    <property type="entry name" value="Conserved hypothetical protein from pyrococcus furiosus pfu- 392566-001, ParB domain"/>
    <property type="match status" value="1"/>
</dbReference>
<organism evidence="2 3">
    <name type="scientific">Kutzneria viridogrisea</name>
    <dbReference type="NCBI Taxonomy" id="47990"/>
    <lineage>
        <taxon>Bacteria</taxon>
        <taxon>Bacillati</taxon>
        <taxon>Actinomycetota</taxon>
        <taxon>Actinomycetes</taxon>
        <taxon>Pseudonocardiales</taxon>
        <taxon>Pseudonocardiaceae</taxon>
        <taxon>Kutzneria</taxon>
    </lineage>
</organism>
<sequence>MLLNQGYELVPVEDLVTHPNNPRSGNVELISDSLHHNGFYGALVAQRSTRHVLAGNHRLLAARAQGMTHVPVTWVDVDDAQALRILLVDNRSNDVASYDTAALADLLRGLDDPTGTGYTAADIEALVALPPGLDELAAQYGEPAEGDLWPVLRFKVPPPVRDDFYALTEGCSDPNDDSARFQHLIQRMRAES</sequence>
<dbReference type="Pfam" id="PF02195">
    <property type="entry name" value="ParB_N"/>
    <property type="match status" value="1"/>
</dbReference>
<name>A0ABR6BGB0_9PSEU</name>
<dbReference type="SUPFAM" id="SSF110849">
    <property type="entry name" value="ParB/Sulfiredoxin"/>
    <property type="match status" value="1"/>
</dbReference>
<dbReference type="RefSeq" id="WP_182837541.1">
    <property type="nucleotide sequence ID" value="NZ_BAAABQ010000059.1"/>
</dbReference>
<dbReference type="EMBL" id="JACJID010000002">
    <property type="protein sequence ID" value="MBA8925924.1"/>
    <property type="molecule type" value="Genomic_DNA"/>
</dbReference>
<feature type="domain" description="ParB-like N-terminal" evidence="1">
    <location>
        <begin position="8"/>
        <end position="91"/>
    </location>
</feature>
<evidence type="ECO:0000259" key="1">
    <source>
        <dbReference type="SMART" id="SM00470"/>
    </source>
</evidence>
<accession>A0ABR6BGB0</accession>
<gene>
    <name evidence="2" type="ORF">BC739_003123</name>
</gene>
<keyword evidence="3" id="KW-1185">Reference proteome</keyword>
<proteinExistence type="predicted"/>